<dbReference type="PROSITE" id="PS50887">
    <property type="entry name" value="GGDEF"/>
    <property type="match status" value="1"/>
</dbReference>
<dbReference type="AlphaFoldDB" id="A0A0R2FMZ1"/>
<keyword evidence="1" id="KW-1133">Transmembrane helix</keyword>
<keyword evidence="1" id="KW-0812">Transmembrane</keyword>
<dbReference type="InterPro" id="IPR043128">
    <property type="entry name" value="Rev_trsase/Diguanyl_cyclase"/>
</dbReference>
<feature type="transmembrane region" description="Helical" evidence="1">
    <location>
        <begin position="144"/>
        <end position="160"/>
    </location>
</feature>
<organism evidence="3 4">
    <name type="scientific">Secundilactobacillus similis DSM 23365 = JCM 2765</name>
    <dbReference type="NCBI Taxonomy" id="1423804"/>
    <lineage>
        <taxon>Bacteria</taxon>
        <taxon>Bacillati</taxon>
        <taxon>Bacillota</taxon>
        <taxon>Bacilli</taxon>
        <taxon>Lactobacillales</taxon>
        <taxon>Lactobacillaceae</taxon>
        <taxon>Secundilactobacillus</taxon>
    </lineage>
</organism>
<evidence type="ECO:0000256" key="1">
    <source>
        <dbReference type="SAM" id="Phobius"/>
    </source>
</evidence>
<feature type="transmembrane region" description="Helical" evidence="1">
    <location>
        <begin position="172"/>
        <end position="190"/>
    </location>
</feature>
<dbReference type="Pfam" id="PF00990">
    <property type="entry name" value="GGDEF"/>
    <property type="match status" value="1"/>
</dbReference>
<dbReference type="Gene3D" id="3.30.70.270">
    <property type="match status" value="1"/>
</dbReference>
<accession>A0A0R2FMZ1</accession>
<dbReference type="InterPro" id="IPR050469">
    <property type="entry name" value="Diguanylate_Cyclase"/>
</dbReference>
<name>A0A0R2FMZ1_9LACO</name>
<dbReference type="NCBIfam" id="TIGR00254">
    <property type="entry name" value="GGDEF"/>
    <property type="match status" value="1"/>
</dbReference>
<comment type="caution">
    <text evidence="3">The sequence shown here is derived from an EMBL/GenBank/DDBJ whole genome shotgun (WGS) entry which is preliminary data.</text>
</comment>
<dbReference type="PANTHER" id="PTHR45138">
    <property type="entry name" value="REGULATORY COMPONENTS OF SENSORY TRANSDUCTION SYSTEM"/>
    <property type="match status" value="1"/>
</dbReference>
<feature type="domain" description="GGDEF" evidence="2">
    <location>
        <begin position="238"/>
        <end position="375"/>
    </location>
</feature>
<dbReference type="OrthoDB" id="9759607at2"/>
<proteinExistence type="predicted"/>
<keyword evidence="1" id="KW-0472">Membrane</keyword>
<sequence length="379" mass="41867">MKQFMVVTGSIMTYLLTLGSGLLVMVGAISFLYWLNASTATPFVIAHNRMLTYIAGGVFLVFLVAQIWRDPGAGPYLVMLIVTLYMVNLQQGIRWPALLSAVLIVVLYLWLGARVSVFSAVGVVLAVVLIFLTQRFARQMTQHLTMNVIALVVFGVAVLVSDVNVAETDSLFWAQQLVTLLVLGTLSLTFDELMRATRQRTDKLHALSTIDELTGVQNFGTFNKELDQLFAQFQKDGKQYSVFEGDLDHFKHINDTYGHPAGNVVLRQLALELDSFAVTLPFPATAYRLGGEEFAIIAHTQLTHEQAVAIGERFLYLLTLVRFPDADPNLTITCSIGQARVEAGDYSANDVYKKADRNLYAAKQSGRNCVRAQGDAATE</sequence>
<protein>
    <recommendedName>
        <fullName evidence="2">GGDEF domain-containing protein</fullName>
    </recommendedName>
</protein>
<dbReference type="EMBL" id="AYZM01000038">
    <property type="protein sequence ID" value="KRN26266.1"/>
    <property type="molecule type" value="Genomic_DNA"/>
</dbReference>
<gene>
    <name evidence="3" type="ORF">FD14_GL002333</name>
</gene>
<dbReference type="CDD" id="cd01949">
    <property type="entry name" value="GGDEF"/>
    <property type="match status" value="1"/>
</dbReference>
<dbReference type="SMART" id="SM00267">
    <property type="entry name" value="GGDEF"/>
    <property type="match status" value="1"/>
</dbReference>
<dbReference type="PANTHER" id="PTHR45138:SF9">
    <property type="entry name" value="DIGUANYLATE CYCLASE DGCM-RELATED"/>
    <property type="match status" value="1"/>
</dbReference>
<dbReference type="STRING" id="1423804.FD14_GL002333"/>
<reference evidence="3 4" key="1">
    <citation type="journal article" date="2015" name="Genome Announc.">
        <title>Expanding the biotechnology potential of lactobacilli through comparative genomics of 213 strains and associated genera.</title>
        <authorList>
            <person name="Sun Z."/>
            <person name="Harris H.M."/>
            <person name="McCann A."/>
            <person name="Guo C."/>
            <person name="Argimon S."/>
            <person name="Zhang W."/>
            <person name="Yang X."/>
            <person name="Jeffery I.B."/>
            <person name="Cooney J.C."/>
            <person name="Kagawa T.F."/>
            <person name="Liu W."/>
            <person name="Song Y."/>
            <person name="Salvetti E."/>
            <person name="Wrobel A."/>
            <person name="Rasinkangas P."/>
            <person name="Parkhill J."/>
            <person name="Rea M.C."/>
            <person name="O'Sullivan O."/>
            <person name="Ritari J."/>
            <person name="Douillard F.P."/>
            <person name="Paul Ross R."/>
            <person name="Yang R."/>
            <person name="Briner A.E."/>
            <person name="Felis G.E."/>
            <person name="de Vos W.M."/>
            <person name="Barrangou R."/>
            <person name="Klaenhammer T.R."/>
            <person name="Caufield P.W."/>
            <person name="Cui Y."/>
            <person name="Zhang H."/>
            <person name="O'Toole P.W."/>
        </authorList>
    </citation>
    <scope>NUCLEOTIDE SEQUENCE [LARGE SCALE GENOMIC DNA]</scope>
    <source>
        <strain evidence="3 4">DSM 23365</strain>
    </source>
</reference>
<dbReference type="SUPFAM" id="SSF55073">
    <property type="entry name" value="Nucleotide cyclase"/>
    <property type="match status" value="1"/>
</dbReference>
<feature type="transmembrane region" description="Helical" evidence="1">
    <location>
        <begin position="12"/>
        <end position="35"/>
    </location>
</feature>
<dbReference type="GO" id="GO:1902201">
    <property type="term" value="P:negative regulation of bacterial-type flagellum-dependent cell motility"/>
    <property type="evidence" value="ECO:0007669"/>
    <property type="project" value="TreeGrafter"/>
</dbReference>
<feature type="transmembrane region" description="Helical" evidence="1">
    <location>
        <begin position="50"/>
        <end position="68"/>
    </location>
</feature>
<feature type="transmembrane region" description="Helical" evidence="1">
    <location>
        <begin position="99"/>
        <end position="132"/>
    </location>
</feature>
<evidence type="ECO:0000259" key="2">
    <source>
        <dbReference type="PROSITE" id="PS50887"/>
    </source>
</evidence>
<dbReference type="PATRIC" id="fig|1423804.4.peg.2526"/>
<dbReference type="InterPro" id="IPR029787">
    <property type="entry name" value="Nucleotide_cyclase"/>
</dbReference>
<dbReference type="GO" id="GO:0052621">
    <property type="term" value="F:diguanylate cyclase activity"/>
    <property type="evidence" value="ECO:0007669"/>
    <property type="project" value="TreeGrafter"/>
</dbReference>
<evidence type="ECO:0000313" key="4">
    <source>
        <dbReference type="Proteomes" id="UP000051442"/>
    </source>
</evidence>
<dbReference type="GO" id="GO:0005886">
    <property type="term" value="C:plasma membrane"/>
    <property type="evidence" value="ECO:0007669"/>
    <property type="project" value="TreeGrafter"/>
</dbReference>
<keyword evidence="4" id="KW-1185">Reference proteome</keyword>
<evidence type="ECO:0000313" key="3">
    <source>
        <dbReference type="EMBL" id="KRN26266.1"/>
    </source>
</evidence>
<dbReference type="InterPro" id="IPR000160">
    <property type="entry name" value="GGDEF_dom"/>
</dbReference>
<feature type="transmembrane region" description="Helical" evidence="1">
    <location>
        <begin position="75"/>
        <end position="93"/>
    </location>
</feature>
<dbReference type="GO" id="GO:0043709">
    <property type="term" value="P:cell adhesion involved in single-species biofilm formation"/>
    <property type="evidence" value="ECO:0007669"/>
    <property type="project" value="TreeGrafter"/>
</dbReference>
<dbReference type="Proteomes" id="UP000051442">
    <property type="component" value="Unassembled WGS sequence"/>
</dbReference>